<organism evidence="4 5">
    <name type="scientific">Saprolegnia diclina (strain VS20)</name>
    <dbReference type="NCBI Taxonomy" id="1156394"/>
    <lineage>
        <taxon>Eukaryota</taxon>
        <taxon>Sar</taxon>
        <taxon>Stramenopiles</taxon>
        <taxon>Oomycota</taxon>
        <taxon>Saprolegniomycetes</taxon>
        <taxon>Saprolegniales</taxon>
        <taxon>Saprolegniaceae</taxon>
        <taxon>Saprolegnia</taxon>
    </lineage>
</organism>
<dbReference type="PANTHER" id="PTHR22966">
    <property type="entry name" value="2-AMINOETHANETHIOL DIOXYGENASE"/>
    <property type="match status" value="1"/>
</dbReference>
<sequence length="269" mass="30661">MSRCQTIRRHMKQHDVTAKTAELALDPEGQYAAYLEDEMRFFQESHKIPLGCVKDILRSHYRSLRTLKHVLKPPPPPLSVQLEKLSPPHIEILTAPIRDICDQLTHMQFNISIPTAAEVTAMGKDVFYYKLWEAESISMGIFFMPPGSKIPLHDHPFMSVVTRVLYGSFHLKAYNLLEHDQVDDQGAPLLLAKQTRNKHVTAPCTMDLNPWQHNLHELVAEGAIGCAVFDVTIPPYDDLDRHGNHYKVIKPQEDMEDVFVLQTTEGPHA</sequence>
<dbReference type="AlphaFoldDB" id="T0R367"/>
<evidence type="ECO:0000256" key="3">
    <source>
        <dbReference type="ARBA" id="ARBA00023004"/>
    </source>
</evidence>
<protein>
    <recommendedName>
        <fullName evidence="6">Cysteine dioxygenase</fullName>
    </recommendedName>
</protein>
<dbReference type="PANTHER" id="PTHR22966:SF61">
    <property type="entry name" value="2-AMINOETHANETHIOL DIOXYGENASE"/>
    <property type="match status" value="1"/>
</dbReference>
<evidence type="ECO:0000256" key="2">
    <source>
        <dbReference type="ARBA" id="ARBA00023002"/>
    </source>
</evidence>
<keyword evidence="5" id="KW-1185">Reference proteome</keyword>
<dbReference type="InterPro" id="IPR012864">
    <property type="entry name" value="PCO/ADO"/>
</dbReference>
<dbReference type="STRING" id="1156394.T0R367"/>
<proteinExistence type="predicted"/>
<evidence type="ECO:0000313" key="5">
    <source>
        <dbReference type="Proteomes" id="UP000030762"/>
    </source>
</evidence>
<evidence type="ECO:0000313" key="4">
    <source>
        <dbReference type="EMBL" id="EQC41406.1"/>
    </source>
</evidence>
<keyword evidence="3" id="KW-0408">Iron</keyword>
<dbReference type="Gene3D" id="2.60.120.10">
    <property type="entry name" value="Jelly Rolls"/>
    <property type="match status" value="1"/>
</dbReference>
<dbReference type="GO" id="GO:0016702">
    <property type="term" value="F:oxidoreductase activity, acting on single donors with incorporation of molecular oxygen, incorporation of two atoms of oxygen"/>
    <property type="evidence" value="ECO:0007669"/>
    <property type="project" value="InterPro"/>
</dbReference>
<dbReference type="GeneID" id="19942103"/>
<dbReference type="CDD" id="cd20289">
    <property type="entry name" value="cupin_ADO"/>
    <property type="match status" value="1"/>
</dbReference>
<gene>
    <name evidence="4" type="ORF">SDRG_01376</name>
</gene>
<dbReference type="EMBL" id="JH767134">
    <property type="protein sequence ID" value="EQC41406.1"/>
    <property type="molecule type" value="Genomic_DNA"/>
</dbReference>
<dbReference type="RefSeq" id="XP_008605120.1">
    <property type="nucleotide sequence ID" value="XM_008606898.1"/>
</dbReference>
<name>T0R367_SAPDV</name>
<dbReference type="InParanoid" id="T0R367"/>
<dbReference type="Pfam" id="PF07847">
    <property type="entry name" value="PCO_ADO"/>
    <property type="match status" value="1"/>
</dbReference>
<dbReference type="VEuPathDB" id="FungiDB:SDRG_01376"/>
<accession>T0R367</accession>
<dbReference type="GO" id="GO:0046872">
    <property type="term" value="F:metal ion binding"/>
    <property type="evidence" value="ECO:0007669"/>
    <property type="project" value="UniProtKB-KW"/>
</dbReference>
<dbReference type="SUPFAM" id="SSF51182">
    <property type="entry name" value="RmlC-like cupins"/>
    <property type="match status" value="1"/>
</dbReference>
<dbReference type="InterPro" id="IPR014710">
    <property type="entry name" value="RmlC-like_jellyroll"/>
</dbReference>
<dbReference type="InterPro" id="IPR011051">
    <property type="entry name" value="RmlC_Cupin_sf"/>
</dbReference>
<dbReference type="OrthoDB" id="271433at2759"/>
<dbReference type="Proteomes" id="UP000030762">
    <property type="component" value="Unassembled WGS sequence"/>
</dbReference>
<reference evidence="4 5" key="1">
    <citation type="submission" date="2012-04" db="EMBL/GenBank/DDBJ databases">
        <title>The Genome Sequence of Saprolegnia declina VS20.</title>
        <authorList>
            <consortium name="The Broad Institute Genome Sequencing Platform"/>
            <person name="Russ C."/>
            <person name="Nusbaum C."/>
            <person name="Tyler B."/>
            <person name="van West P."/>
            <person name="Dieguez-Uribeondo J."/>
            <person name="de Bruijn I."/>
            <person name="Tripathy S."/>
            <person name="Jiang R."/>
            <person name="Young S.K."/>
            <person name="Zeng Q."/>
            <person name="Gargeya S."/>
            <person name="Fitzgerald M."/>
            <person name="Haas B."/>
            <person name="Abouelleil A."/>
            <person name="Alvarado L."/>
            <person name="Arachchi H.M."/>
            <person name="Berlin A."/>
            <person name="Chapman S.B."/>
            <person name="Goldberg J."/>
            <person name="Griggs A."/>
            <person name="Gujja S."/>
            <person name="Hansen M."/>
            <person name="Howarth C."/>
            <person name="Imamovic A."/>
            <person name="Larimer J."/>
            <person name="McCowen C."/>
            <person name="Montmayeur A."/>
            <person name="Murphy C."/>
            <person name="Neiman D."/>
            <person name="Pearson M."/>
            <person name="Priest M."/>
            <person name="Roberts A."/>
            <person name="Saif S."/>
            <person name="Shea T."/>
            <person name="Sisk P."/>
            <person name="Sykes S."/>
            <person name="Wortman J."/>
            <person name="Nusbaum C."/>
            <person name="Birren B."/>
        </authorList>
    </citation>
    <scope>NUCLEOTIDE SEQUENCE [LARGE SCALE GENOMIC DNA]</scope>
    <source>
        <strain evidence="4 5">VS20</strain>
    </source>
</reference>
<keyword evidence="2" id="KW-0560">Oxidoreductase</keyword>
<keyword evidence="1" id="KW-0479">Metal-binding</keyword>
<evidence type="ECO:0008006" key="6">
    <source>
        <dbReference type="Google" id="ProtNLM"/>
    </source>
</evidence>
<evidence type="ECO:0000256" key="1">
    <source>
        <dbReference type="ARBA" id="ARBA00022723"/>
    </source>
</evidence>
<dbReference type="eggNOG" id="KOG4281">
    <property type="taxonomic scope" value="Eukaryota"/>
</dbReference>